<dbReference type="EMBL" id="LAJY01000156">
    <property type="protein sequence ID" value="KJV10088.1"/>
    <property type="molecule type" value="Genomic_DNA"/>
</dbReference>
<name>A0A0F3IU70_9PROT</name>
<gene>
    <name evidence="1" type="ORF">VZ95_07215</name>
</gene>
<dbReference type="Proteomes" id="UP000033774">
    <property type="component" value="Unassembled WGS sequence"/>
</dbReference>
<accession>A0A0F3IU70</accession>
<organism evidence="1 2">
    <name type="scientific">Elstera litoralis</name>
    <dbReference type="NCBI Taxonomy" id="552518"/>
    <lineage>
        <taxon>Bacteria</taxon>
        <taxon>Pseudomonadati</taxon>
        <taxon>Pseudomonadota</taxon>
        <taxon>Alphaproteobacteria</taxon>
        <taxon>Rhodospirillales</taxon>
        <taxon>Rhodospirillaceae</taxon>
        <taxon>Elstera</taxon>
    </lineage>
</organism>
<comment type="caution">
    <text evidence="1">The sequence shown here is derived from an EMBL/GenBank/DDBJ whole genome shotgun (WGS) entry which is preliminary data.</text>
</comment>
<proteinExistence type="predicted"/>
<keyword evidence="2" id="KW-1185">Reference proteome</keyword>
<evidence type="ECO:0000313" key="1">
    <source>
        <dbReference type="EMBL" id="KJV10088.1"/>
    </source>
</evidence>
<feature type="non-terminal residue" evidence="1">
    <location>
        <position position="92"/>
    </location>
</feature>
<dbReference type="AlphaFoldDB" id="A0A0F3IU70"/>
<evidence type="ECO:0000313" key="2">
    <source>
        <dbReference type="Proteomes" id="UP000033774"/>
    </source>
</evidence>
<sequence length="92" mass="9560">MGADRRAFVPLVRWLRLMLAPTEITVDGAAQGFWQAVLGESTPSPARGESLRLVDCLDGGNPASDSYDGALWLLPAAARVPAAGLVIDVGAA</sequence>
<reference evidence="1 2" key="1">
    <citation type="submission" date="2015-03" db="EMBL/GenBank/DDBJ databases">
        <title>Draft genome sequence of Elstera litoralis.</title>
        <authorList>
            <person name="Rahalkar M.C."/>
            <person name="Dhakephalkar P.K."/>
            <person name="Pore S.D."/>
            <person name="Arora P."/>
            <person name="Kapse N.G."/>
            <person name="Pandit P.S."/>
        </authorList>
    </citation>
    <scope>NUCLEOTIDE SEQUENCE [LARGE SCALE GENOMIC DNA]</scope>
    <source>
        <strain evidence="1 2">Dia-1</strain>
    </source>
</reference>
<protein>
    <submittedName>
        <fullName evidence="1">Uncharacterized protein</fullName>
    </submittedName>
</protein>